<dbReference type="InterPro" id="IPR011453">
    <property type="entry name" value="DUF1559"/>
</dbReference>
<proteinExistence type="predicted"/>
<dbReference type="SUPFAM" id="SSF54523">
    <property type="entry name" value="Pili subunits"/>
    <property type="match status" value="1"/>
</dbReference>
<accession>L0DLL8</accession>
<dbReference type="AlphaFoldDB" id="L0DLL8"/>
<dbReference type="HOGENOM" id="CLU_041661_0_0_0"/>
<reference evidence="2 3" key="1">
    <citation type="submission" date="2012-02" db="EMBL/GenBank/DDBJ databases">
        <title>Complete sequence of chromosome of Singulisphaera acidiphila DSM 18658.</title>
        <authorList>
            <consortium name="US DOE Joint Genome Institute (JGI-PGF)"/>
            <person name="Lucas S."/>
            <person name="Copeland A."/>
            <person name="Lapidus A."/>
            <person name="Glavina del Rio T."/>
            <person name="Dalin E."/>
            <person name="Tice H."/>
            <person name="Bruce D."/>
            <person name="Goodwin L."/>
            <person name="Pitluck S."/>
            <person name="Peters L."/>
            <person name="Ovchinnikova G."/>
            <person name="Chertkov O."/>
            <person name="Kyrpides N."/>
            <person name="Mavromatis K."/>
            <person name="Ivanova N."/>
            <person name="Brettin T."/>
            <person name="Detter J.C."/>
            <person name="Han C."/>
            <person name="Larimer F."/>
            <person name="Land M."/>
            <person name="Hauser L."/>
            <person name="Markowitz V."/>
            <person name="Cheng J.-F."/>
            <person name="Hugenholtz P."/>
            <person name="Woyke T."/>
            <person name="Wu D."/>
            <person name="Tindall B."/>
            <person name="Pomrenke H."/>
            <person name="Brambilla E."/>
            <person name="Klenk H.-P."/>
            <person name="Eisen J.A."/>
        </authorList>
    </citation>
    <scope>NUCLEOTIDE SEQUENCE [LARGE SCALE GENOMIC DNA]</scope>
    <source>
        <strain evidence="3">ATCC BAA-1392 / DSM 18658 / VKM B-2454 / MOB10</strain>
    </source>
</reference>
<sequence length="372" mass="39289">MIQRGRRAFTLIELLVVIAIIAVLIALLLPAVQAAREAARRAQCTNNLKQLGLGVHNYLSQNNAFPPVVENYSKAAFDALGDPWQLDWTAAILGQMEQQAIYNSINFSLAAGAWGETTRQNTTGIRTKVGFMMCPSEDSKIPTIAQGWKSYVANIGGPAAISAWTGPFVIMRSDPGNNPGYTSGGANFNCGSFGVESVTDGSSNTALFSEILLGTGPVANTITISSTQRRSTYLFPTGMTLPQDQGVSASASALQFYNTCKNLPGSTAGYGNLPPGGGNAWLAGHAGSVVIWDSYNHWMTPNGNGCFNSADGNTGGWGNVVDAMPPSSRHSGGVNMAMADGSVRFIKDTVNVQTWWALGTRNGGEVLSSDSY</sequence>
<evidence type="ECO:0000259" key="1">
    <source>
        <dbReference type="Pfam" id="PF07596"/>
    </source>
</evidence>
<dbReference type="OrthoDB" id="248752at2"/>
<name>L0DLL8_SINAD</name>
<dbReference type="InterPro" id="IPR012902">
    <property type="entry name" value="N_methyl_site"/>
</dbReference>
<evidence type="ECO:0000313" key="2">
    <source>
        <dbReference type="EMBL" id="AGA29561.1"/>
    </source>
</evidence>
<dbReference type="Pfam" id="PF07963">
    <property type="entry name" value="N_methyl"/>
    <property type="match status" value="1"/>
</dbReference>
<dbReference type="InterPro" id="IPR045584">
    <property type="entry name" value="Pilin-like"/>
</dbReference>
<feature type="domain" description="DUF1559" evidence="1">
    <location>
        <begin position="33"/>
        <end position="352"/>
    </location>
</feature>
<protein>
    <submittedName>
        <fullName evidence="2">Prepilin-type N-terminal cleavage/methylation domain-containing protein</fullName>
    </submittedName>
</protein>
<organism evidence="2 3">
    <name type="scientific">Singulisphaera acidiphila (strain ATCC BAA-1392 / DSM 18658 / VKM B-2454 / MOB10)</name>
    <dbReference type="NCBI Taxonomy" id="886293"/>
    <lineage>
        <taxon>Bacteria</taxon>
        <taxon>Pseudomonadati</taxon>
        <taxon>Planctomycetota</taxon>
        <taxon>Planctomycetia</taxon>
        <taxon>Isosphaerales</taxon>
        <taxon>Isosphaeraceae</taxon>
        <taxon>Singulisphaera</taxon>
    </lineage>
</organism>
<dbReference type="PANTHER" id="PTHR30093">
    <property type="entry name" value="GENERAL SECRETION PATHWAY PROTEIN G"/>
    <property type="match status" value="1"/>
</dbReference>
<dbReference type="EMBL" id="CP003364">
    <property type="protein sequence ID" value="AGA29561.1"/>
    <property type="molecule type" value="Genomic_DNA"/>
</dbReference>
<dbReference type="KEGG" id="saci:Sinac_5413"/>
<dbReference type="eggNOG" id="COG2165">
    <property type="taxonomic scope" value="Bacteria"/>
</dbReference>
<keyword evidence="3" id="KW-1185">Reference proteome</keyword>
<dbReference type="NCBIfam" id="TIGR04294">
    <property type="entry name" value="pre_pil_HX9DG"/>
    <property type="match status" value="1"/>
</dbReference>
<dbReference type="RefSeq" id="WP_015248664.1">
    <property type="nucleotide sequence ID" value="NC_019892.1"/>
</dbReference>
<dbReference type="InterPro" id="IPR027558">
    <property type="entry name" value="Pre_pil_HX9DG_C"/>
</dbReference>
<dbReference type="Pfam" id="PF07596">
    <property type="entry name" value="SBP_bac_10"/>
    <property type="match status" value="1"/>
</dbReference>
<dbReference type="NCBIfam" id="TIGR02532">
    <property type="entry name" value="IV_pilin_GFxxxE"/>
    <property type="match status" value="1"/>
</dbReference>
<dbReference type="Gene3D" id="3.30.700.10">
    <property type="entry name" value="Glycoprotein, Type 4 Pilin"/>
    <property type="match status" value="1"/>
</dbReference>
<dbReference type="STRING" id="886293.Sinac_5413"/>
<dbReference type="PANTHER" id="PTHR30093:SF2">
    <property type="entry name" value="TYPE II SECRETION SYSTEM PROTEIN H"/>
    <property type="match status" value="1"/>
</dbReference>
<gene>
    <name evidence="2" type="ordered locus">Sinac_5413</name>
</gene>
<dbReference type="Proteomes" id="UP000010798">
    <property type="component" value="Chromosome"/>
</dbReference>
<evidence type="ECO:0000313" key="3">
    <source>
        <dbReference type="Proteomes" id="UP000010798"/>
    </source>
</evidence>